<keyword evidence="5" id="KW-0687">Ribonucleoprotein</keyword>
<evidence type="ECO:0000256" key="3">
    <source>
        <dbReference type="ARBA" id="ARBA00022884"/>
    </source>
</evidence>
<organism evidence="10">
    <name type="scientific">Metamycoplasma salivarium</name>
    <name type="common">Mycoplasma salivarium</name>
    <dbReference type="NCBI Taxonomy" id="2124"/>
    <lineage>
        <taxon>Bacteria</taxon>
        <taxon>Bacillati</taxon>
        <taxon>Mycoplasmatota</taxon>
        <taxon>Mycoplasmoidales</taxon>
        <taxon>Metamycoplasmataceae</taxon>
        <taxon>Metamycoplasma</taxon>
    </lineage>
</organism>
<dbReference type="Gene3D" id="3.10.430.100">
    <property type="entry name" value="Ribosomal protein L9, C-terminal domain"/>
    <property type="match status" value="1"/>
</dbReference>
<evidence type="ECO:0000313" key="10">
    <source>
        <dbReference type="EMBL" id="VEU56407.1"/>
    </source>
</evidence>
<feature type="domain" description="Large ribosomal subunit protein bL9 C-terminal" evidence="9">
    <location>
        <begin position="64"/>
        <end position="142"/>
    </location>
</feature>
<dbReference type="Gene3D" id="3.40.5.10">
    <property type="entry name" value="Ribosomal protein L9, N-terminal domain"/>
    <property type="match status" value="1"/>
</dbReference>
<dbReference type="GO" id="GO:1990904">
    <property type="term" value="C:ribonucleoprotein complex"/>
    <property type="evidence" value="ECO:0007669"/>
    <property type="project" value="UniProtKB-KW"/>
</dbReference>
<protein>
    <recommendedName>
        <fullName evidence="6">Large ribosomal subunit protein bL9</fullName>
    </recommendedName>
    <alternativeName>
        <fullName evidence="7">50S ribosomal protein L9</fullName>
    </alternativeName>
</protein>
<evidence type="ECO:0000256" key="6">
    <source>
        <dbReference type="ARBA" id="ARBA00035292"/>
    </source>
</evidence>
<dbReference type="Pfam" id="PF01281">
    <property type="entry name" value="Ribosomal_L9_N"/>
    <property type="match status" value="1"/>
</dbReference>
<evidence type="ECO:0000256" key="5">
    <source>
        <dbReference type="ARBA" id="ARBA00023274"/>
    </source>
</evidence>
<evidence type="ECO:0000256" key="1">
    <source>
        <dbReference type="ARBA" id="ARBA00010605"/>
    </source>
</evidence>
<keyword evidence="4 10" id="KW-0689">Ribosomal protein</keyword>
<dbReference type="InterPro" id="IPR020069">
    <property type="entry name" value="Ribosomal_bL9_C"/>
</dbReference>
<dbReference type="GO" id="GO:0019843">
    <property type="term" value="F:rRNA binding"/>
    <property type="evidence" value="ECO:0007669"/>
    <property type="project" value="UniProtKB-KW"/>
</dbReference>
<evidence type="ECO:0000259" key="9">
    <source>
        <dbReference type="Pfam" id="PF03948"/>
    </source>
</evidence>
<keyword evidence="10" id="KW-0614">Plasmid</keyword>
<evidence type="ECO:0000256" key="2">
    <source>
        <dbReference type="ARBA" id="ARBA00022730"/>
    </source>
</evidence>
<geneLocation type="plasmid" evidence="10">
    <name>2</name>
</geneLocation>
<gene>
    <name evidence="10" type="primary">rpII</name>
    <name evidence="10" type="ORF">NCTC10113_01316</name>
</gene>
<dbReference type="Pfam" id="PF03948">
    <property type="entry name" value="Ribosomal_L9_C"/>
    <property type="match status" value="1"/>
</dbReference>
<dbReference type="GO" id="GO:0005840">
    <property type="term" value="C:ribosome"/>
    <property type="evidence" value="ECO:0007669"/>
    <property type="project" value="UniProtKB-KW"/>
</dbReference>
<dbReference type="RefSeq" id="WP_024544341.1">
    <property type="nucleotide sequence ID" value="NZ_BPLW01000001.1"/>
</dbReference>
<dbReference type="SUPFAM" id="SSF55658">
    <property type="entry name" value="L9 N-domain-like"/>
    <property type="match status" value="1"/>
</dbReference>
<comment type="similarity">
    <text evidence="1">Belongs to the bacterial ribosomal protein bL9 family.</text>
</comment>
<keyword evidence="2" id="KW-0699">rRNA-binding</keyword>
<dbReference type="EMBL" id="LR214939">
    <property type="protein sequence ID" value="VEU56407.1"/>
    <property type="molecule type" value="Genomic_DNA"/>
</dbReference>
<proteinExistence type="inferred from homology"/>
<name>A0A448ZYT8_METSV</name>
<dbReference type="InterPro" id="IPR036935">
    <property type="entry name" value="Ribosomal_bL9_N_sf"/>
</dbReference>
<feature type="domain" description="Ribosomal protein L9" evidence="8">
    <location>
        <begin position="1"/>
        <end position="45"/>
    </location>
</feature>
<dbReference type="InterPro" id="IPR020594">
    <property type="entry name" value="Ribosomal_bL9_bac/chp"/>
</dbReference>
<dbReference type="AlphaFoldDB" id="A0A448ZYT8"/>
<evidence type="ECO:0000259" key="8">
    <source>
        <dbReference type="Pfam" id="PF01281"/>
    </source>
</evidence>
<keyword evidence="3" id="KW-0694">RNA-binding</keyword>
<dbReference type="InterPro" id="IPR020070">
    <property type="entry name" value="Ribosomal_bL9_N"/>
</dbReference>
<dbReference type="NCBIfam" id="TIGR00158">
    <property type="entry name" value="L9"/>
    <property type="match status" value="1"/>
</dbReference>
<dbReference type="GO" id="GO:0003735">
    <property type="term" value="F:structural constituent of ribosome"/>
    <property type="evidence" value="ECO:0007669"/>
    <property type="project" value="InterPro"/>
</dbReference>
<sequence>MKVIIIKNFKEYKVNEIIEVSDGYAKNFLIKNGYAQPINKQTLANLDRVKENIKKDYEEQVKLANDKKQEIEKITLNFTLKANGNIVHGSITTTAIEKELLKHNIKLPKNSIEVVTLNTFGQHYVTIKLHDAVKAMLKIIITENK</sequence>
<evidence type="ECO:0000256" key="7">
    <source>
        <dbReference type="ARBA" id="ARBA00035456"/>
    </source>
</evidence>
<dbReference type="InterPro" id="IPR036791">
    <property type="entry name" value="Ribosomal_bL9_C_sf"/>
</dbReference>
<dbReference type="InterPro" id="IPR000244">
    <property type="entry name" value="Ribosomal_bL9"/>
</dbReference>
<reference evidence="10" key="1">
    <citation type="submission" date="2019-01" db="EMBL/GenBank/DDBJ databases">
        <authorList>
            <consortium name="Pathogen Informatics"/>
        </authorList>
    </citation>
    <scope>NUCLEOTIDE SEQUENCE [LARGE SCALE GENOMIC DNA]</scope>
    <source>
        <strain evidence="10">NCTC10113</strain>
    </source>
</reference>
<dbReference type="GO" id="GO:0006412">
    <property type="term" value="P:translation"/>
    <property type="evidence" value="ECO:0007669"/>
    <property type="project" value="InterPro"/>
</dbReference>
<evidence type="ECO:0000256" key="4">
    <source>
        <dbReference type="ARBA" id="ARBA00022980"/>
    </source>
</evidence>
<dbReference type="PANTHER" id="PTHR21368">
    <property type="entry name" value="50S RIBOSOMAL PROTEIN L9"/>
    <property type="match status" value="1"/>
</dbReference>
<dbReference type="InterPro" id="IPR009027">
    <property type="entry name" value="Ribosomal_bL9/RNase_H1_N"/>
</dbReference>
<dbReference type="SUPFAM" id="SSF55653">
    <property type="entry name" value="Ribosomal protein L9 C-domain"/>
    <property type="match status" value="1"/>
</dbReference>
<accession>A0A448ZYT8</accession>